<comment type="caution">
    <text evidence="1">The sequence shown here is derived from an EMBL/GenBank/DDBJ whole genome shotgun (WGS) entry which is preliminary data.</text>
</comment>
<dbReference type="AlphaFoldDB" id="A0A8X6PZM9"/>
<proteinExistence type="predicted"/>
<name>A0A8X6PZM9_NEPPI</name>
<dbReference type="Proteomes" id="UP000887013">
    <property type="component" value="Unassembled WGS sequence"/>
</dbReference>
<accession>A0A8X6PZM9</accession>
<protein>
    <submittedName>
        <fullName evidence="1">Uncharacterized protein</fullName>
    </submittedName>
</protein>
<sequence length="97" mass="10608">MTTLDCMSHRWSGTPYSDKVGKLSSILCAIHLNLGHPITTCSNPWTIIILEKFSPKKQTCAKHSHTSLRPTPPLPLVFPQGDCTAGYTLANGAGCRW</sequence>
<organism evidence="1 2">
    <name type="scientific">Nephila pilipes</name>
    <name type="common">Giant wood spider</name>
    <name type="synonym">Nephila maculata</name>
    <dbReference type="NCBI Taxonomy" id="299642"/>
    <lineage>
        <taxon>Eukaryota</taxon>
        <taxon>Metazoa</taxon>
        <taxon>Ecdysozoa</taxon>
        <taxon>Arthropoda</taxon>
        <taxon>Chelicerata</taxon>
        <taxon>Arachnida</taxon>
        <taxon>Araneae</taxon>
        <taxon>Araneomorphae</taxon>
        <taxon>Entelegynae</taxon>
        <taxon>Araneoidea</taxon>
        <taxon>Nephilidae</taxon>
        <taxon>Nephila</taxon>
    </lineage>
</organism>
<evidence type="ECO:0000313" key="1">
    <source>
        <dbReference type="EMBL" id="GFT98330.1"/>
    </source>
</evidence>
<keyword evidence="2" id="KW-1185">Reference proteome</keyword>
<gene>
    <name evidence="1" type="ORF">NPIL_171891</name>
</gene>
<dbReference type="EMBL" id="BMAW01026663">
    <property type="protein sequence ID" value="GFT98330.1"/>
    <property type="molecule type" value="Genomic_DNA"/>
</dbReference>
<reference evidence="1" key="1">
    <citation type="submission" date="2020-08" db="EMBL/GenBank/DDBJ databases">
        <title>Multicomponent nature underlies the extraordinary mechanical properties of spider dragline silk.</title>
        <authorList>
            <person name="Kono N."/>
            <person name="Nakamura H."/>
            <person name="Mori M."/>
            <person name="Yoshida Y."/>
            <person name="Ohtoshi R."/>
            <person name="Malay A.D."/>
            <person name="Moran D.A.P."/>
            <person name="Tomita M."/>
            <person name="Numata K."/>
            <person name="Arakawa K."/>
        </authorList>
    </citation>
    <scope>NUCLEOTIDE SEQUENCE</scope>
</reference>
<evidence type="ECO:0000313" key="2">
    <source>
        <dbReference type="Proteomes" id="UP000887013"/>
    </source>
</evidence>